<dbReference type="Pfam" id="PF07876">
    <property type="entry name" value="Dabb"/>
    <property type="match status" value="1"/>
</dbReference>
<dbReference type="KEGG" id="fmr:Fuma_06377"/>
<dbReference type="PROSITE" id="PS51502">
    <property type="entry name" value="S_R_A_B_BARREL"/>
    <property type="match status" value="1"/>
</dbReference>
<organism evidence="2 3">
    <name type="scientific">Fuerstiella marisgermanici</name>
    <dbReference type="NCBI Taxonomy" id="1891926"/>
    <lineage>
        <taxon>Bacteria</taxon>
        <taxon>Pseudomonadati</taxon>
        <taxon>Planctomycetota</taxon>
        <taxon>Planctomycetia</taxon>
        <taxon>Planctomycetales</taxon>
        <taxon>Planctomycetaceae</taxon>
        <taxon>Fuerstiella</taxon>
    </lineage>
</organism>
<evidence type="ECO:0000259" key="1">
    <source>
        <dbReference type="PROSITE" id="PS51502"/>
    </source>
</evidence>
<dbReference type="RefSeq" id="WP_077027682.1">
    <property type="nucleotide sequence ID" value="NZ_CP017641.1"/>
</dbReference>
<proteinExistence type="predicted"/>
<dbReference type="SMART" id="SM00886">
    <property type="entry name" value="Dabb"/>
    <property type="match status" value="1"/>
</dbReference>
<evidence type="ECO:0000313" key="2">
    <source>
        <dbReference type="EMBL" id="APZ96704.1"/>
    </source>
</evidence>
<name>A0A1P8WRM0_9PLAN</name>
<dbReference type="STRING" id="1891926.Fuma_06377"/>
<dbReference type="SUPFAM" id="SSF54909">
    <property type="entry name" value="Dimeric alpha+beta barrel"/>
    <property type="match status" value="1"/>
</dbReference>
<dbReference type="OrthoDB" id="8114960at2"/>
<dbReference type="Proteomes" id="UP000187735">
    <property type="component" value="Chromosome"/>
</dbReference>
<reference evidence="2 3" key="1">
    <citation type="journal article" date="2016" name="Front. Microbiol.">
        <title>Fuerstia marisgermanicae gen. nov., sp. nov., an Unusual Member of the Phylum Planctomycetes from the German Wadden Sea.</title>
        <authorList>
            <person name="Kohn T."/>
            <person name="Heuer A."/>
            <person name="Jogler M."/>
            <person name="Vollmers J."/>
            <person name="Boedeker C."/>
            <person name="Bunk B."/>
            <person name="Rast P."/>
            <person name="Borchert D."/>
            <person name="Glockner I."/>
            <person name="Freese H.M."/>
            <person name="Klenk H.P."/>
            <person name="Overmann J."/>
            <person name="Kaster A.K."/>
            <person name="Rohde M."/>
            <person name="Wiegand S."/>
            <person name="Jogler C."/>
        </authorList>
    </citation>
    <scope>NUCLEOTIDE SEQUENCE [LARGE SCALE GENOMIC DNA]</scope>
    <source>
        <strain evidence="2 3">NH11</strain>
    </source>
</reference>
<sequence length="101" mass="11391">MLSHTVFFTLKDSSDAACQKLVDACHKYLSKHDGITFFAAGRLAPEYDRPVNDHAFQVALNVVFDSKESHDAYQVAESHLAFIEEGKENWEQVRVFDAVVS</sequence>
<feature type="domain" description="Stress-response A/B barrel" evidence="1">
    <location>
        <begin position="2"/>
        <end position="98"/>
    </location>
</feature>
<keyword evidence="3" id="KW-1185">Reference proteome</keyword>
<dbReference type="InterPro" id="IPR011008">
    <property type="entry name" value="Dimeric_a/b-barrel"/>
</dbReference>
<dbReference type="AlphaFoldDB" id="A0A1P8WRM0"/>
<accession>A0A1P8WRM0</accession>
<gene>
    <name evidence="2" type="ORF">Fuma_06377</name>
</gene>
<dbReference type="Gene3D" id="3.30.70.100">
    <property type="match status" value="1"/>
</dbReference>
<evidence type="ECO:0000313" key="3">
    <source>
        <dbReference type="Proteomes" id="UP000187735"/>
    </source>
</evidence>
<dbReference type="EMBL" id="CP017641">
    <property type="protein sequence ID" value="APZ96704.1"/>
    <property type="molecule type" value="Genomic_DNA"/>
</dbReference>
<dbReference type="InterPro" id="IPR013097">
    <property type="entry name" value="Dabb"/>
</dbReference>
<protein>
    <submittedName>
        <fullName evidence="2">Stress responsive A/B Barrel Domain protein</fullName>
    </submittedName>
</protein>